<proteinExistence type="predicted"/>
<dbReference type="STRING" id="74873.A0A084VT71"/>
<dbReference type="VEuPathDB" id="VectorBase:ASIC008726"/>
<dbReference type="EnsemblMetazoa" id="ASIC008726-RA">
    <property type="protein sequence ID" value="ASIC008726-PA"/>
    <property type="gene ID" value="ASIC008726"/>
</dbReference>
<dbReference type="EMBL" id="ATLV01016259">
    <property type="status" value="NOT_ANNOTATED_CDS"/>
    <property type="molecule type" value="Genomic_DNA"/>
</dbReference>
<name>A0A084VT71_ANOSI</name>
<dbReference type="SUPFAM" id="SSF50729">
    <property type="entry name" value="PH domain-like"/>
    <property type="match status" value="1"/>
</dbReference>
<dbReference type="EMBL" id="ATLV01016260">
    <property type="status" value="NOT_ANNOTATED_CDS"/>
    <property type="molecule type" value="Genomic_DNA"/>
</dbReference>
<evidence type="ECO:0000313" key="1">
    <source>
        <dbReference type="EMBL" id="KFB41165.1"/>
    </source>
</evidence>
<keyword evidence="3" id="KW-1185">Reference proteome</keyword>
<dbReference type="VEuPathDB" id="VectorBase:ASIS006071"/>
<evidence type="ECO:0000313" key="3">
    <source>
        <dbReference type="Proteomes" id="UP000030765"/>
    </source>
</evidence>
<sequence length="162" mass="17845">MLMTHVLFAAFRSCQITRDIAAVDHLIIRCKRLAQMLLFRCQHVGGNRVNVVPPRPRIMEGSGTGSPQSSLCMVKPAELFPKPALLKDDEKLTVPFTELAGEGVHYLGQTDDGILALSNYRLFLQKNSTGAEVSVPLGLIESTQVRDLFHLIVNCKDASTVK</sequence>
<dbReference type="EMBL" id="KE525074">
    <property type="protein sequence ID" value="KFB41165.1"/>
    <property type="molecule type" value="Genomic_DNA"/>
</dbReference>
<organism evidence="1">
    <name type="scientific">Anopheles sinensis</name>
    <name type="common">Mosquito</name>
    <dbReference type="NCBI Taxonomy" id="74873"/>
    <lineage>
        <taxon>Eukaryota</taxon>
        <taxon>Metazoa</taxon>
        <taxon>Ecdysozoa</taxon>
        <taxon>Arthropoda</taxon>
        <taxon>Hexapoda</taxon>
        <taxon>Insecta</taxon>
        <taxon>Pterygota</taxon>
        <taxon>Neoptera</taxon>
        <taxon>Endopterygota</taxon>
        <taxon>Diptera</taxon>
        <taxon>Nematocera</taxon>
        <taxon>Culicoidea</taxon>
        <taxon>Culicidae</taxon>
        <taxon>Anophelinae</taxon>
        <taxon>Anopheles</taxon>
    </lineage>
</organism>
<dbReference type="AlphaFoldDB" id="A0A084VT71"/>
<evidence type="ECO:0000313" key="2">
    <source>
        <dbReference type="EnsemblMetazoa" id="ASIC008726-PA"/>
    </source>
</evidence>
<dbReference type="Proteomes" id="UP000030765">
    <property type="component" value="Unassembled WGS sequence"/>
</dbReference>
<dbReference type="OrthoDB" id="271628at2759"/>
<gene>
    <name evidence="1" type="ORF">ZHAS_00008726</name>
</gene>
<reference evidence="1 3" key="1">
    <citation type="journal article" date="2014" name="BMC Genomics">
        <title>Genome sequence of Anopheles sinensis provides insight into genetics basis of mosquito competence for malaria parasites.</title>
        <authorList>
            <person name="Zhou D."/>
            <person name="Zhang D."/>
            <person name="Ding G."/>
            <person name="Shi L."/>
            <person name="Hou Q."/>
            <person name="Ye Y."/>
            <person name="Xu Y."/>
            <person name="Zhou H."/>
            <person name="Xiong C."/>
            <person name="Li S."/>
            <person name="Yu J."/>
            <person name="Hong S."/>
            <person name="Yu X."/>
            <person name="Zou P."/>
            <person name="Chen C."/>
            <person name="Chang X."/>
            <person name="Wang W."/>
            <person name="Lv Y."/>
            <person name="Sun Y."/>
            <person name="Ma L."/>
            <person name="Shen B."/>
            <person name="Zhu C."/>
        </authorList>
    </citation>
    <scope>NUCLEOTIDE SEQUENCE [LARGE SCALE GENOMIC DNA]</scope>
</reference>
<accession>A0A084VT71</accession>
<reference evidence="2" key="2">
    <citation type="submission" date="2020-05" db="UniProtKB">
        <authorList>
            <consortium name="EnsemblMetazoa"/>
        </authorList>
    </citation>
    <scope>IDENTIFICATION</scope>
</reference>
<protein>
    <submittedName>
        <fullName evidence="1 2">Myotubularin</fullName>
    </submittedName>
</protein>